<name>A0A5S9Q9I0_9HYPH</name>
<evidence type="ECO:0000256" key="1">
    <source>
        <dbReference type="SAM" id="Phobius"/>
    </source>
</evidence>
<evidence type="ECO:0000313" key="3">
    <source>
        <dbReference type="Proteomes" id="UP000433050"/>
    </source>
</evidence>
<dbReference type="EMBL" id="CACSAS010000001">
    <property type="protein sequence ID" value="CAA0113900.1"/>
    <property type="molecule type" value="Genomic_DNA"/>
</dbReference>
<keyword evidence="1" id="KW-0812">Transmembrane</keyword>
<feature type="transmembrane region" description="Helical" evidence="1">
    <location>
        <begin position="116"/>
        <end position="143"/>
    </location>
</feature>
<sequence>MEYKYPQQTLPSSFIRTIILVFCSICALLIYADALKFSLWPIVDALDPSWVATIAAGQQQGHNFGTDITFTVGPLMTLIYRYFYPGINALYILSPTILIISLTATTIFAFSTTSNWRIIVFLLTLYLSIQSSDATLVVLAVAFFMTCRIFVQRTSVYLITLLFSLSLSAMTSAKFSTISIVIPTLLLLDIVLVNNKRLPVATASYVFLFILIWILTGQNLSNLPDYLQSGFEVTRFYSEAMSITGPAWDLLAWTSLAIATGCLLIWYKFRSIQKGENFVDESAELLVVGAALFLSLKHGFVRHDAHSMIAWSALSLLLAWLFMCDHALRSRVATMISLLLLALTLLVGHFSAIKMAPHSIITEKISSGYHQMTILYQIITDYDKFISNNHANWKIAAARIRENSPLPNIDGTVDIIPNRQAIIIASGQHFVPRPTVQEHGAYSPYLIGKDRDFFLSDRAPKYLYMAPGSIDGRHPASAEGSLWPLFLAKYEVVDSLSGMLLLRQRPVPLENILSPPERSEARFNAAVPLPPGDRPLFVSLDIRKTLYGRLLNFFFKPPPVFLVVTYSDGSSEPYRLIPAMASEGMILSPTVTTAPDDYLALAKGDISLLRKPVSFTVVADRWGPRAYAREIGVSIASIDISALRASYRPPAADSMLGQRMKKIGSLISALTPNPPALTPSPEGVFAHAPASISLAVPNAAALELEFGIRDGAWQNGNATDGVCFSIRDSVSGDILFERCLDPLNNPADRHTQKAHVALPAGTAKVDVRTDCRQACSWDWSYWSQVEPVPAGAP</sequence>
<dbReference type="AlphaFoldDB" id="A0A5S9Q9I0"/>
<feature type="transmembrane region" description="Helical" evidence="1">
    <location>
        <begin position="308"/>
        <end position="328"/>
    </location>
</feature>
<dbReference type="Proteomes" id="UP000433050">
    <property type="component" value="Unassembled WGS sequence"/>
</dbReference>
<keyword evidence="3" id="KW-1185">Reference proteome</keyword>
<keyword evidence="1" id="KW-1133">Transmembrane helix</keyword>
<feature type="transmembrane region" description="Helical" evidence="1">
    <location>
        <begin position="278"/>
        <end position="296"/>
    </location>
</feature>
<evidence type="ECO:0000313" key="2">
    <source>
        <dbReference type="EMBL" id="CAA0113900.1"/>
    </source>
</evidence>
<keyword evidence="1" id="KW-0472">Membrane</keyword>
<feature type="transmembrane region" description="Helical" evidence="1">
    <location>
        <begin position="89"/>
        <end position="110"/>
    </location>
</feature>
<organism evidence="2 3">
    <name type="scientific">Starkeya nomas</name>
    <dbReference type="NCBI Taxonomy" id="2666134"/>
    <lineage>
        <taxon>Bacteria</taxon>
        <taxon>Pseudomonadati</taxon>
        <taxon>Pseudomonadota</taxon>
        <taxon>Alphaproteobacteria</taxon>
        <taxon>Hyphomicrobiales</taxon>
        <taxon>Xanthobacteraceae</taxon>
        <taxon>Starkeya</taxon>
    </lineage>
</organism>
<reference evidence="2 3" key="1">
    <citation type="submission" date="2019-12" db="EMBL/GenBank/DDBJ databases">
        <authorList>
            <person name="Reyes-Prieto M."/>
        </authorList>
    </citation>
    <scope>NUCLEOTIDE SEQUENCE [LARGE SCALE GENOMIC DNA]</scope>
    <source>
        <strain evidence="2">HF14-78462</strain>
    </source>
</reference>
<gene>
    <name evidence="2" type="ORF">STARVERO_04289</name>
</gene>
<feature type="transmembrane region" description="Helical" evidence="1">
    <location>
        <begin position="175"/>
        <end position="193"/>
    </location>
</feature>
<feature type="transmembrane region" description="Helical" evidence="1">
    <location>
        <begin position="150"/>
        <end position="169"/>
    </location>
</feature>
<proteinExistence type="predicted"/>
<feature type="transmembrane region" description="Helical" evidence="1">
    <location>
        <begin position="13"/>
        <end position="32"/>
    </location>
</feature>
<feature type="transmembrane region" description="Helical" evidence="1">
    <location>
        <begin position="247"/>
        <end position="266"/>
    </location>
</feature>
<protein>
    <submittedName>
        <fullName evidence="2">Uncharacterized protein</fullName>
    </submittedName>
</protein>
<feature type="transmembrane region" description="Helical" evidence="1">
    <location>
        <begin position="200"/>
        <end position="216"/>
    </location>
</feature>
<accession>A0A5S9Q9I0</accession>
<feature type="transmembrane region" description="Helical" evidence="1">
    <location>
        <begin position="335"/>
        <end position="353"/>
    </location>
</feature>